<dbReference type="EMBL" id="JABBNB010000028">
    <property type="protein sequence ID" value="NMO03907.1"/>
    <property type="molecule type" value="Genomic_DNA"/>
</dbReference>
<gene>
    <name evidence="2" type="ORF">HH308_22085</name>
</gene>
<dbReference type="Proteomes" id="UP000550729">
    <property type="component" value="Unassembled WGS sequence"/>
</dbReference>
<evidence type="ECO:0000313" key="3">
    <source>
        <dbReference type="Proteomes" id="UP000550729"/>
    </source>
</evidence>
<evidence type="ECO:0000313" key="2">
    <source>
        <dbReference type="EMBL" id="NMO03907.1"/>
    </source>
</evidence>
<reference evidence="2 3" key="1">
    <citation type="submission" date="2020-04" db="EMBL/GenBank/DDBJ databases">
        <title>Gordonia sp. nov. TBRC 11910.</title>
        <authorList>
            <person name="Suriyachadkun C."/>
        </authorList>
    </citation>
    <scope>NUCLEOTIDE SEQUENCE [LARGE SCALE GENOMIC DNA]</scope>
    <source>
        <strain evidence="2 3">TBRC 11910</strain>
    </source>
</reference>
<keyword evidence="3" id="KW-1185">Reference proteome</keyword>
<feature type="transmembrane region" description="Helical" evidence="1">
    <location>
        <begin position="101"/>
        <end position="121"/>
    </location>
</feature>
<feature type="transmembrane region" description="Helical" evidence="1">
    <location>
        <begin position="19"/>
        <end position="40"/>
    </location>
</feature>
<comment type="caution">
    <text evidence="2">The sequence shown here is derived from an EMBL/GenBank/DDBJ whole genome shotgun (WGS) entry which is preliminary data.</text>
</comment>
<keyword evidence="1" id="KW-1133">Transmembrane helix</keyword>
<evidence type="ECO:0000256" key="1">
    <source>
        <dbReference type="SAM" id="Phobius"/>
    </source>
</evidence>
<feature type="transmembrane region" description="Helical" evidence="1">
    <location>
        <begin position="75"/>
        <end position="95"/>
    </location>
</feature>
<dbReference type="AlphaFoldDB" id="A0A848L0D9"/>
<feature type="transmembrane region" description="Helical" evidence="1">
    <location>
        <begin position="46"/>
        <end position="63"/>
    </location>
</feature>
<organism evidence="2 3">
    <name type="scientific">Gordonia asplenii</name>
    <dbReference type="NCBI Taxonomy" id="2725283"/>
    <lineage>
        <taxon>Bacteria</taxon>
        <taxon>Bacillati</taxon>
        <taxon>Actinomycetota</taxon>
        <taxon>Actinomycetes</taxon>
        <taxon>Mycobacteriales</taxon>
        <taxon>Gordoniaceae</taxon>
        <taxon>Gordonia</taxon>
    </lineage>
</organism>
<keyword evidence="1" id="KW-0472">Membrane</keyword>
<proteinExistence type="predicted"/>
<keyword evidence="1" id="KW-0812">Transmembrane</keyword>
<sequence length="135" mass="14167">MTGEQESTRPTQVLWALRLWVTSGTVLAALGLVTLVAGAIKVFGETIAIGVILTLIGAGYCVAARKLAIAHDLRVRSSLAVTSLVVVVLLLMASLLIHGAALFPIALVVALIGLFGSLLAYRPESEAWFAQEDGK</sequence>
<dbReference type="RefSeq" id="WP_170196409.1">
    <property type="nucleotide sequence ID" value="NZ_JABBNB010000028.1"/>
</dbReference>
<protein>
    <submittedName>
        <fullName evidence="2">Uncharacterized protein</fullName>
    </submittedName>
</protein>
<name>A0A848L0D9_9ACTN</name>
<accession>A0A848L0D9</accession>